<dbReference type="AlphaFoldDB" id="A0AAP4F962"/>
<dbReference type="EMBL" id="JASNVU010000001">
    <property type="protein sequence ID" value="MDK4334025.1"/>
    <property type="molecule type" value="Genomic_DNA"/>
</dbReference>
<protein>
    <recommendedName>
        <fullName evidence="4">HK97 gp10 family phage protein</fullName>
    </recommendedName>
</protein>
<sequence>MASKFGVNLTGGRRLRTTMKKAGMDVKQLTAINKESAAIVAGAAKVRAPVGKPSRKRGRGRPKSGGALKGSIRPGATTRAGVIRAGSARVPYANVQHWGWPKRGIRAKFFISSAAKETEPTWVRNYERKMKTVIKQVKGK</sequence>
<evidence type="ECO:0000313" key="2">
    <source>
        <dbReference type="EMBL" id="MDK4334025.1"/>
    </source>
</evidence>
<evidence type="ECO:0008006" key="4">
    <source>
        <dbReference type="Google" id="ProtNLM"/>
    </source>
</evidence>
<organism evidence="2 3">
    <name type="scientific">Corynebacterium accolens</name>
    <dbReference type="NCBI Taxonomy" id="38284"/>
    <lineage>
        <taxon>Bacteria</taxon>
        <taxon>Bacillati</taxon>
        <taxon>Actinomycetota</taxon>
        <taxon>Actinomycetes</taxon>
        <taxon>Mycobacteriales</taxon>
        <taxon>Corynebacteriaceae</taxon>
        <taxon>Corynebacterium</taxon>
    </lineage>
</organism>
<feature type="compositionally biased region" description="Basic residues" evidence="1">
    <location>
        <begin position="53"/>
        <end position="62"/>
    </location>
</feature>
<reference evidence="2" key="1">
    <citation type="submission" date="2023-05" db="EMBL/GenBank/DDBJ databases">
        <title>Metabolic capabilities are highly conserved among human nasal-associated Corynebacterium species in pangenomic analyses.</title>
        <authorList>
            <person name="Tran T.H."/>
            <person name="Roberts A.Q."/>
            <person name="Escapa I.F."/>
            <person name="Gao W."/>
            <person name="Conlan S."/>
            <person name="Kong H."/>
            <person name="Segre J.A."/>
            <person name="Kelly M.S."/>
            <person name="Lemon K.P."/>
        </authorList>
    </citation>
    <scope>NUCLEOTIDE SEQUENCE</scope>
    <source>
        <strain evidence="2">KPL2618</strain>
    </source>
</reference>
<comment type="caution">
    <text evidence="2">The sequence shown here is derived from an EMBL/GenBank/DDBJ whole genome shotgun (WGS) entry which is preliminary data.</text>
</comment>
<proteinExistence type="predicted"/>
<dbReference type="RefSeq" id="WP_284641517.1">
    <property type="nucleotide sequence ID" value="NZ_JASNVU010000001.1"/>
</dbReference>
<evidence type="ECO:0000313" key="3">
    <source>
        <dbReference type="Proteomes" id="UP001230317"/>
    </source>
</evidence>
<name>A0AAP4F962_9CORY</name>
<evidence type="ECO:0000256" key="1">
    <source>
        <dbReference type="SAM" id="MobiDB-lite"/>
    </source>
</evidence>
<gene>
    <name evidence="2" type="ORF">QPX58_01130</name>
</gene>
<dbReference type="Proteomes" id="UP001230317">
    <property type="component" value="Unassembled WGS sequence"/>
</dbReference>
<feature type="region of interest" description="Disordered" evidence="1">
    <location>
        <begin position="47"/>
        <end position="79"/>
    </location>
</feature>
<accession>A0AAP4F962</accession>